<dbReference type="Proteomes" id="UP000700596">
    <property type="component" value="Unassembled WGS sequence"/>
</dbReference>
<protein>
    <submittedName>
        <fullName evidence="2">Uncharacterized protein</fullName>
    </submittedName>
</protein>
<name>A0A9P9DV03_9PLEO</name>
<proteinExistence type="predicted"/>
<organism evidence="2 3">
    <name type="scientific">Dendryphion nanum</name>
    <dbReference type="NCBI Taxonomy" id="256645"/>
    <lineage>
        <taxon>Eukaryota</taxon>
        <taxon>Fungi</taxon>
        <taxon>Dikarya</taxon>
        <taxon>Ascomycota</taxon>
        <taxon>Pezizomycotina</taxon>
        <taxon>Dothideomycetes</taxon>
        <taxon>Pleosporomycetidae</taxon>
        <taxon>Pleosporales</taxon>
        <taxon>Torulaceae</taxon>
        <taxon>Dendryphion</taxon>
    </lineage>
</organism>
<evidence type="ECO:0000256" key="1">
    <source>
        <dbReference type="SAM" id="MobiDB-lite"/>
    </source>
</evidence>
<evidence type="ECO:0000313" key="3">
    <source>
        <dbReference type="Proteomes" id="UP000700596"/>
    </source>
</evidence>
<keyword evidence="3" id="KW-1185">Reference proteome</keyword>
<dbReference type="EMBL" id="JAGMWT010000006">
    <property type="protein sequence ID" value="KAH7126654.1"/>
    <property type="molecule type" value="Genomic_DNA"/>
</dbReference>
<dbReference type="OrthoDB" id="3795687at2759"/>
<dbReference type="AlphaFoldDB" id="A0A9P9DV03"/>
<feature type="region of interest" description="Disordered" evidence="1">
    <location>
        <begin position="13"/>
        <end position="48"/>
    </location>
</feature>
<sequence>MVVFQGPRAALGKDLLSKPQAQSRKDLQCPRRGNSKADATGSTNKSTIICNDPRESNIRLITPETDGYILQTESPESAPVIYSSESVALVMRSQGNIQGESEYWVRKYYFPQDKHCYPDSAGETEYMQDSTGRCWVASPIPFFTKPLALNYNNFRKLYHNDSLNDKNQDHLEITGGTRMEAACFLLRQMLDNYYRAPRFFIYRIWSDYPLLGDCTSQEGFSYLVVVDKQAQAPAPGVETIVLVAIAGVAIGFLSKIARTSTSILRFTRSLIQEDHSFSIDEKNSCFLAHKRADMRTGQVVVLGGKTSPMVPSFEFYNFDSRSTTQHALVPWFGQTRSDPIGVGDYRKPLDEHALEDVDRMFKNMVKCASGDAAVMDHRLGRCASQFMTARNDAEANQLSEQTGIKFPKARP</sequence>
<accession>A0A9P9DV03</accession>
<evidence type="ECO:0000313" key="2">
    <source>
        <dbReference type="EMBL" id="KAH7126654.1"/>
    </source>
</evidence>
<reference evidence="2" key="1">
    <citation type="journal article" date="2021" name="Nat. Commun.">
        <title>Genetic determinants of endophytism in the Arabidopsis root mycobiome.</title>
        <authorList>
            <person name="Mesny F."/>
            <person name="Miyauchi S."/>
            <person name="Thiergart T."/>
            <person name="Pickel B."/>
            <person name="Atanasova L."/>
            <person name="Karlsson M."/>
            <person name="Huettel B."/>
            <person name="Barry K.W."/>
            <person name="Haridas S."/>
            <person name="Chen C."/>
            <person name="Bauer D."/>
            <person name="Andreopoulos W."/>
            <person name="Pangilinan J."/>
            <person name="LaButti K."/>
            <person name="Riley R."/>
            <person name="Lipzen A."/>
            <person name="Clum A."/>
            <person name="Drula E."/>
            <person name="Henrissat B."/>
            <person name="Kohler A."/>
            <person name="Grigoriev I.V."/>
            <person name="Martin F.M."/>
            <person name="Hacquard S."/>
        </authorList>
    </citation>
    <scope>NUCLEOTIDE SEQUENCE</scope>
    <source>
        <strain evidence="2">MPI-CAGE-CH-0243</strain>
    </source>
</reference>
<comment type="caution">
    <text evidence="2">The sequence shown here is derived from an EMBL/GenBank/DDBJ whole genome shotgun (WGS) entry which is preliminary data.</text>
</comment>
<gene>
    <name evidence="2" type="ORF">B0J11DRAFT_505381</name>
</gene>